<sequence length="394" mass="45590">MATAQAEGTDTSALFERLRKEAECLLCFRTVEEPKVLRCHHSFCLKCLNKRAMEAEKEGKSEINCIVCHSSVKIPRGGRFDDHRTSFYLNRLAEIVSIGVSNSKTQICWNCNESKTLQSYCFECEHFICRACEEYHKWDSLTHSHHTVLIRDLKEQDFDRIIRRPVMCEQKNHNKQSVEFYCHDCKVCICKLCVDELHDAHNIEGVEKASEQSKLNIMDNVQKLKTRLAECEEEVEKLQKGAVKREQNMSAIEDEIHKNVEEAILKLKLHEQEVLAKLDNLGNEQQSAFVAQQERNASRLTMLKDFLAYGENVLSNLSLPGLEEHYTIFKQFEQALDVDDDDDDDDSFNPPHVNYVPNKEFADIIKSVAWVKLLFDSLTLRNLSLMAISQWKLK</sequence>
<evidence type="ECO:0000313" key="9">
    <source>
        <dbReference type="Proteomes" id="UP001163046"/>
    </source>
</evidence>
<organism evidence="8 9">
    <name type="scientific">Desmophyllum pertusum</name>
    <dbReference type="NCBI Taxonomy" id="174260"/>
    <lineage>
        <taxon>Eukaryota</taxon>
        <taxon>Metazoa</taxon>
        <taxon>Cnidaria</taxon>
        <taxon>Anthozoa</taxon>
        <taxon>Hexacorallia</taxon>
        <taxon>Scleractinia</taxon>
        <taxon>Caryophylliina</taxon>
        <taxon>Caryophylliidae</taxon>
        <taxon>Desmophyllum</taxon>
    </lineage>
</organism>
<keyword evidence="3" id="KW-0862">Zinc</keyword>
<dbReference type="InterPro" id="IPR017907">
    <property type="entry name" value="Znf_RING_CS"/>
</dbReference>
<evidence type="ECO:0000259" key="6">
    <source>
        <dbReference type="PROSITE" id="PS50089"/>
    </source>
</evidence>
<keyword evidence="1" id="KW-0479">Metal-binding</keyword>
<evidence type="ECO:0000313" key="8">
    <source>
        <dbReference type="EMBL" id="KAJ7375206.1"/>
    </source>
</evidence>
<dbReference type="SUPFAM" id="SSF57845">
    <property type="entry name" value="B-box zinc-binding domain"/>
    <property type="match status" value="1"/>
</dbReference>
<dbReference type="InterPro" id="IPR000315">
    <property type="entry name" value="Znf_B-box"/>
</dbReference>
<keyword evidence="5" id="KW-0175">Coiled coil</keyword>
<dbReference type="PROSITE" id="PS00518">
    <property type="entry name" value="ZF_RING_1"/>
    <property type="match status" value="1"/>
</dbReference>
<dbReference type="PROSITE" id="PS50089">
    <property type="entry name" value="ZF_RING_2"/>
    <property type="match status" value="1"/>
</dbReference>
<feature type="domain" description="RING-type" evidence="6">
    <location>
        <begin position="24"/>
        <end position="69"/>
    </location>
</feature>
<comment type="caution">
    <text evidence="8">The sequence shown here is derived from an EMBL/GenBank/DDBJ whole genome shotgun (WGS) entry which is preliminary data.</text>
</comment>
<protein>
    <submittedName>
        <fullName evidence="8">Uncharacterized protein</fullName>
    </submittedName>
</protein>
<dbReference type="Pfam" id="PF00643">
    <property type="entry name" value="zf-B_box"/>
    <property type="match status" value="1"/>
</dbReference>
<accession>A0A9X0CTP9</accession>
<dbReference type="Gene3D" id="3.30.160.60">
    <property type="entry name" value="Classic Zinc Finger"/>
    <property type="match status" value="1"/>
</dbReference>
<dbReference type="SUPFAM" id="SSF57850">
    <property type="entry name" value="RING/U-box"/>
    <property type="match status" value="1"/>
</dbReference>
<dbReference type="PROSITE" id="PS50119">
    <property type="entry name" value="ZF_BBOX"/>
    <property type="match status" value="2"/>
</dbReference>
<dbReference type="InterPro" id="IPR013083">
    <property type="entry name" value="Znf_RING/FYVE/PHD"/>
</dbReference>
<dbReference type="InterPro" id="IPR047153">
    <property type="entry name" value="TRIM45/56/19-like"/>
</dbReference>
<dbReference type="GO" id="GO:0008270">
    <property type="term" value="F:zinc ion binding"/>
    <property type="evidence" value="ECO:0007669"/>
    <property type="project" value="UniProtKB-KW"/>
</dbReference>
<dbReference type="Gene3D" id="3.30.40.10">
    <property type="entry name" value="Zinc/RING finger domain, C3HC4 (zinc finger)"/>
    <property type="match status" value="1"/>
</dbReference>
<feature type="domain" description="B box-type" evidence="7">
    <location>
        <begin position="103"/>
        <end position="150"/>
    </location>
</feature>
<dbReference type="AlphaFoldDB" id="A0A9X0CTP9"/>
<dbReference type="InterPro" id="IPR001841">
    <property type="entry name" value="Znf_RING"/>
</dbReference>
<evidence type="ECO:0000256" key="3">
    <source>
        <dbReference type="ARBA" id="ARBA00022833"/>
    </source>
</evidence>
<dbReference type="PANTHER" id="PTHR25462">
    <property type="entry name" value="BONUS, ISOFORM C-RELATED"/>
    <property type="match status" value="1"/>
</dbReference>
<dbReference type="SMART" id="SM00184">
    <property type="entry name" value="RING"/>
    <property type="match status" value="1"/>
</dbReference>
<gene>
    <name evidence="8" type="ORF">OS493_001949</name>
</gene>
<dbReference type="PANTHER" id="PTHR25462:SF296">
    <property type="entry name" value="MEIOTIC P26, ISOFORM F"/>
    <property type="match status" value="1"/>
</dbReference>
<dbReference type="OrthoDB" id="5977875at2759"/>
<feature type="domain" description="B box-type" evidence="7">
    <location>
        <begin position="163"/>
        <end position="206"/>
    </location>
</feature>
<evidence type="ECO:0000256" key="5">
    <source>
        <dbReference type="SAM" id="Coils"/>
    </source>
</evidence>
<dbReference type="EMBL" id="MU826826">
    <property type="protein sequence ID" value="KAJ7375206.1"/>
    <property type="molecule type" value="Genomic_DNA"/>
</dbReference>
<evidence type="ECO:0000256" key="2">
    <source>
        <dbReference type="ARBA" id="ARBA00022771"/>
    </source>
</evidence>
<reference evidence="8" key="1">
    <citation type="submission" date="2023-01" db="EMBL/GenBank/DDBJ databases">
        <title>Genome assembly of the deep-sea coral Lophelia pertusa.</title>
        <authorList>
            <person name="Herrera S."/>
            <person name="Cordes E."/>
        </authorList>
    </citation>
    <scope>NUCLEOTIDE SEQUENCE</scope>
    <source>
        <strain evidence="8">USNM1676648</strain>
        <tissue evidence="8">Polyp</tissue>
    </source>
</reference>
<evidence type="ECO:0000256" key="4">
    <source>
        <dbReference type="PROSITE-ProRule" id="PRU00024"/>
    </source>
</evidence>
<evidence type="ECO:0000259" key="7">
    <source>
        <dbReference type="PROSITE" id="PS50119"/>
    </source>
</evidence>
<dbReference type="Proteomes" id="UP001163046">
    <property type="component" value="Unassembled WGS sequence"/>
</dbReference>
<name>A0A9X0CTP9_9CNID</name>
<feature type="coiled-coil region" evidence="5">
    <location>
        <begin position="214"/>
        <end position="248"/>
    </location>
</feature>
<keyword evidence="9" id="KW-1185">Reference proteome</keyword>
<keyword evidence="2 4" id="KW-0863">Zinc-finger</keyword>
<evidence type="ECO:0000256" key="1">
    <source>
        <dbReference type="ARBA" id="ARBA00022723"/>
    </source>
</evidence>
<proteinExistence type="predicted"/>
<dbReference type="SMART" id="SM00336">
    <property type="entry name" value="BBOX"/>
    <property type="match status" value="2"/>
</dbReference>